<protein>
    <submittedName>
        <fullName evidence="1">Uncharacterized protein</fullName>
    </submittedName>
</protein>
<gene>
    <name evidence="1" type="ORF">O6H91_08G084400</name>
</gene>
<reference evidence="2" key="1">
    <citation type="journal article" date="2024" name="Proc. Natl. Acad. Sci. U.S.A.">
        <title>Extraordinary preservation of gene collinearity over three hundred million years revealed in homosporous lycophytes.</title>
        <authorList>
            <person name="Li C."/>
            <person name="Wickell D."/>
            <person name="Kuo L.Y."/>
            <person name="Chen X."/>
            <person name="Nie B."/>
            <person name="Liao X."/>
            <person name="Peng D."/>
            <person name="Ji J."/>
            <person name="Jenkins J."/>
            <person name="Williams M."/>
            <person name="Shu S."/>
            <person name="Plott C."/>
            <person name="Barry K."/>
            <person name="Rajasekar S."/>
            <person name="Grimwood J."/>
            <person name="Han X."/>
            <person name="Sun S."/>
            <person name="Hou Z."/>
            <person name="He W."/>
            <person name="Dai G."/>
            <person name="Sun C."/>
            <person name="Schmutz J."/>
            <person name="Leebens-Mack J.H."/>
            <person name="Li F.W."/>
            <person name="Wang L."/>
        </authorList>
    </citation>
    <scope>NUCLEOTIDE SEQUENCE [LARGE SCALE GENOMIC DNA]</scope>
    <source>
        <strain evidence="2">cv. PW_Plant_1</strain>
    </source>
</reference>
<sequence length="1632" mass="179081">MKLPVCSVCQMTYNEEDRVPLMLQCGHSFCKECLGHMFAISTDHTLLCPRCRHPSRVGNSVEALRKNFGMLSLIQRAPSDCVADEDSDDEDELVDCVSNPYSDRSRGNTPGASPIWRPSCRGLFLDLGSHSMRLVREIGRGPCAGQDLWLGVLSGSNGCRHKVALKRLDVPEGMDLEWIHCKLDILRRAAMWCQNVCTVYGACKRDGKLCIVMEKYCGSVKAIMQQNEGRLTLEQILRYGADIARGVAELHAAGVVCMNLKPSNFLLDAKGRAVVSDYGFPEILKKPNCKRARLNPGDESAGRAHSCADCTMLNPNYMAPEAWEPLRKSSLNLFWEDAVGVSAESDAWSFGCSLVEMCTGAVPWSGCSSEEIYRAVIKAKRQPPQYAGVVGGGIPRELWKMIGECLHFKPSRRPSFHAMLATFLRHLREIPWSPPASPDNHVPKVAEVTGTEPSPSSSLDFVETNNTSLHQLVADGDIEGVRVIGSSRDLLLKAAAGKGGNSVGALLDSHNAEGKTALHLAAMRGYADIMQLLLENPESDAEILDKDGDTPIAFAVASGTPECLKVLISKGANVNARLKDGLGPTVAHVCAQHGQPDCMQVLLSAGADPNALDDEGETILHRSVVKRHTECAIVTLENGGCRSMGVLSSKNFTPLHLCVATANVAIVKKWVEIATLEEIEAAIDVASSTGTALCMAASVKKTIEEEARELVQMLLAAGASSTSVDSQRGQTALHLASIANDVKMVKIILDAGVDVDVRDIHSTTALHVALARGSNECVGLLLERGANCNVQDDEGNTAFHVAAEMAKLVREDLDWIVKMLQRLDAALDFKNHSGKTLRDLLEALPREWISEDLMDALSTKGIKLSPTSYEPGDWVKFKRNIQMPKYGWQGAKPRSVGFVHAVHDIDHIVISFCSGEARVLAEEIVKVIPLDRGQHVRLKADVKAPRFGWRGQSRDSIGTVLCTDDDGILRVGFPGASRGWKADPAEMERVEEFKVGDWVRLRPSLTSVKHGLGPVTPGSIGVVYSVRPDNSLLLDLSYLQGPWRCEPEEVEPVEPFQVGDRVCVKRSVAEPRYAWGGETHHSVGKISEVNSDGLLMIEISGRPTLWQADPSDMEKVEDFKVGDWVHVKASVSSPKYGWEDVTRNSIGVVYSLDEGDMGVGFCFRTKPFSCSITDMEKVSRFEVGQEVHMSPTVSEPRLDWSGETSATTGKIARIDMDGTLNVRISNRASLWKIAPGDAEKLSGFEVGDWVRLNGALGIRPSYDWHGSSKESIAVVHSVADTGYLELAGCFRSGRWMTHYSEVEKVSSLKVGQHVRFRAGITEPRWGWRGCSYTSKGVIIGVHADGEVRVAFPGLASPWRGDPADLEREDIFNVGDWVKVKDLTQPKHGWKGGRPGSIGIVQGIVYESEEMEKNSILVGFCGELERWTGLASEVERITPIRVGQQVRVQSSVIQPRFGWSGHDHGSICTVTMVDADGRLRVHSSFCLQKAWMLDPADVEVCEETPICIGDWVRVRPTVPTPTHQWGEVTHKSMGVVHKIDDDGDLRVAFCFLERLWVCRPVEMEKVNPFLIGHKVRIKKTVITPRWGWGIETYASRGVVMGVDADGKLRIRFARREGILWVGDPADVELDSNS</sequence>
<evidence type="ECO:0000313" key="2">
    <source>
        <dbReference type="Proteomes" id="UP001162992"/>
    </source>
</evidence>
<dbReference type="Proteomes" id="UP001162992">
    <property type="component" value="Chromosome 8"/>
</dbReference>
<organism evidence="1 2">
    <name type="scientific">Diphasiastrum complanatum</name>
    <name type="common">Issler's clubmoss</name>
    <name type="synonym">Lycopodium complanatum</name>
    <dbReference type="NCBI Taxonomy" id="34168"/>
    <lineage>
        <taxon>Eukaryota</taxon>
        <taxon>Viridiplantae</taxon>
        <taxon>Streptophyta</taxon>
        <taxon>Embryophyta</taxon>
        <taxon>Tracheophyta</taxon>
        <taxon>Lycopodiopsida</taxon>
        <taxon>Lycopodiales</taxon>
        <taxon>Lycopodiaceae</taxon>
        <taxon>Lycopodioideae</taxon>
        <taxon>Diphasiastrum</taxon>
    </lineage>
</organism>
<name>A0ACC2CZG2_DIPCM</name>
<evidence type="ECO:0000313" key="1">
    <source>
        <dbReference type="EMBL" id="KAJ7547406.1"/>
    </source>
</evidence>
<keyword evidence="2" id="KW-1185">Reference proteome</keyword>
<comment type="caution">
    <text evidence="1">The sequence shown here is derived from an EMBL/GenBank/DDBJ whole genome shotgun (WGS) entry which is preliminary data.</text>
</comment>
<proteinExistence type="predicted"/>
<accession>A0ACC2CZG2</accession>
<dbReference type="EMBL" id="CM055099">
    <property type="protein sequence ID" value="KAJ7547406.1"/>
    <property type="molecule type" value="Genomic_DNA"/>
</dbReference>